<dbReference type="Proteomes" id="UP000037460">
    <property type="component" value="Unassembled WGS sequence"/>
</dbReference>
<dbReference type="AlphaFoldDB" id="A0A0M0K2P9"/>
<dbReference type="InterPro" id="IPR012337">
    <property type="entry name" value="RNaseH-like_sf"/>
</dbReference>
<evidence type="ECO:0000313" key="2">
    <source>
        <dbReference type="Proteomes" id="UP000037460"/>
    </source>
</evidence>
<evidence type="ECO:0000313" key="1">
    <source>
        <dbReference type="EMBL" id="KOO32872.1"/>
    </source>
</evidence>
<keyword evidence="2" id="KW-1185">Reference proteome</keyword>
<sequence length="141" mass="15774">MDIQVTAKYHRKNDKVTVRDTVMHLTDVLVVPGLNTDLFSCNAAFDKDGIRSYFNDEKYLELEDGGRVHFAAGHDTRKSIVSYHRASARSGVGNFGDSVHVDLCGPFPPSVHTGFKYVIGFADRATREVHVYFLVHKTGDE</sequence>
<dbReference type="InterPro" id="IPR036397">
    <property type="entry name" value="RNaseH_sf"/>
</dbReference>
<name>A0A0M0K2P9_9EUKA</name>
<reference evidence="2" key="1">
    <citation type="journal article" date="2015" name="PLoS Genet.">
        <title>Genome Sequence and Transcriptome Analyses of Chrysochromulina tobin: Metabolic Tools for Enhanced Algal Fitness in the Prominent Order Prymnesiales (Haptophyceae).</title>
        <authorList>
            <person name="Hovde B.T."/>
            <person name="Deodato C.R."/>
            <person name="Hunsperger H.M."/>
            <person name="Ryken S.A."/>
            <person name="Yost W."/>
            <person name="Jha R.K."/>
            <person name="Patterson J."/>
            <person name="Monnat R.J. Jr."/>
            <person name="Barlow S.B."/>
            <person name="Starkenburg S.R."/>
            <person name="Cattolico R.A."/>
        </authorList>
    </citation>
    <scope>NUCLEOTIDE SEQUENCE</scope>
    <source>
        <strain evidence="2">CCMP291</strain>
    </source>
</reference>
<organism evidence="1 2">
    <name type="scientific">Chrysochromulina tobinii</name>
    <dbReference type="NCBI Taxonomy" id="1460289"/>
    <lineage>
        <taxon>Eukaryota</taxon>
        <taxon>Haptista</taxon>
        <taxon>Haptophyta</taxon>
        <taxon>Prymnesiophyceae</taxon>
        <taxon>Prymnesiales</taxon>
        <taxon>Chrysochromulinaceae</taxon>
        <taxon>Chrysochromulina</taxon>
    </lineage>
</organism>
<dbReference type="EMBL" id="JWZX01001661">
    <property type="protein sequence ID" value="KOO32872.1"/>
    <property type="molecule type" value="Genomic_DNA"/>
</dbReference>
<dbReference type="GO" id="GO:0003676">
    <property type="term" value="F:nucleic acid binding"/>
    <property type="evidence" value="ECO:0007669"/>
    <property type="project" value="InterPro"/>
</dbReference>
<accession>A0A0M0K2P9</accession>
<gene>
    <name evidence="1" type="ORF">Ctob_016701</name>
</gene>
<feature type="non-terminal residue" evidence="1">
    <location>
        <position position="141"/>
    </location>
</feature>
<protein>
    <submittedName>
        <fullName evidence="1">Uncharacterized protein</fullName>
    </submittedName>
</protein>
<proteinExistence type="predicted"/>
<dbReference type="Gene3D" id="3.30.420.10">
    <property type="entry name" value="Ribonuclease H-like superfamily/Ribonuclease H"/>
    <property type="match status" value="1"/>
</dbReference>
<comment type="caution">
    <text evidence="1">The sequence shown here is derived from an EMBL/GenBank/DDBJ whole genome shotgun (WGS) entry which is preliminary data.</text>
</comment>
<dbReference type="SUPFAM" id="SSF53098">
    <property type="entry name" value="Ribonuclease H-like"/>
    <property type="match status" value="1"/>
</dbReference>